<organism evidence="1">
    <name type="scientific">marine sediment metagenome</name>
    <dbReference type="NCBI Taxonomy" id="412755"/>
    <lineage>
        <taxon>unclassified sequences</taxon>
        <taxon>metagenomes</taxon>
        <taxon>ecological metagenomes</taxon>
    </lineage>
</organism>
<feature type="non-terminal residue" evidence="1">
    <location>
        <position position="1"/>
    </location>
</feature>
<reference evidence="1" key="1">
    <citation type="journal article" date="2014" name="Front. Microbiol.">
        <title>High frequency of phylogenetically diverse reductive dehalogenase-homologous genes in deep subseafloor sedimentary metagenomes.</title>
        <authorList>
            <person name="Kawai M."/>
            <person name="Futagami T."/>
            <person name="Toyoda A."/>
            <person name="Takaki Y."/>
            <person name="Nishi S."/>
            <person name="Hori S."/>
            <person name="Arai W."/>
            <person name="Tsubouchi T."/>
            <person name="Morono Y."/>
            <person name="Uchiyama I."/>
            <person name="Ito T."/>
            <person name="Fujiyama A."/>
            <person name="Inagaki F."/>
            <person name="Takami H."/>
        </authorList>
    </citation>
    <scope>NUCLEOTIDE SEQUENCE</scope>
    <source>
        <strain evidence="1">Expedition CK06-06</strain>
    </source>
</reference>
<protein>
    <submittedName>
        <fullName evidence="1">Uncharacterized protein</fullName>
    </submittedName>
</protein>
<evidence type="ECO:0000313" key="1">
    <source>
        <dbReference type="EMBL" id="GAI75171.1"/>
    </source>
</evidence>
<comment type="caution">
    <text evidence="1">The sequence shown here is derived from an EMBL/GenBank/DDBJ whole genome shotgun (WGS) entry which is preliminary data.</text>
</comment>
<proteinExistence type="predicted"/>
<accession>X1S7T6</accession>
<dbReference type="AlphaFoldDB" id="X1S7T6"/>
<gene>
    <name evidence="1" type="ORF">S12H4_22376</name>
</gene>
<name>X1S7T6_9ZZZZ</name>
<sequence>WYKYGEAVNVKDKEAFFSHLLRNYQVDLEE</sequence>
<dbReference type="EMBL" id="BARW01011659">
    <property type="protein sequence ID" value="GAI75171.1"/>
    <property type="molecule type" value="Genomic_DNA"/>
</dbReference>